<dbReference type="PANTHER" id="PTHR39159">
    <property type="match status" value="1"/>
</dbReference>
<keyword evidence="1" id="KW-0378">Hydrolase</keyword>
<protein>
    <submittedName>
        <fullName evidence="3">DUF402 domain-containing protein</fullName>
    </submittedName>
</protein>
<dbReference type="InterPro" id="IPR035930">
    <property type="entry name" value="FomD-like_sf"/>
</dbReference>
<name>A0ABZ3FND5_9ACTN</name>
<dbReference type="EMBL" id="CP154795">
    <property type="protein sequence ID" value="XAN06333.1"/>
    <property type="molecule type" value="Genomic_DNA"/>
</dbReference>
<dbReference type="SUPFAM" id="SSF159234">
    <property type="entry name" value="FomD-like"/>
    <property type="match status" value="1"/>
</dbReference>
<feature type="domain" description="DUF402" evidence="2">
    <location>
        <begin position="62"/>
        <end position="157"/>
    </location>
</feature>
<evidence type="ECO:0000256" key="1">
    <source>
        <dbReference type="ARBA" id="ARBA00022801"/>
    </source>
</evidence>
<reference evidence="3 4" key="1">
    <citation type="submission" date="2024-04" db="EMBL/GenBank/DDBJ databases">
        <title>Isolation of an actinomycete strain from pig manure.</title>
        <authorList>
            <person name="Gong T."/>
            <person name="Yu Z."/>
            <person name="An M."/>
            <person name="Wei C."/>
            <person name="Yang W."/>
            <person name="Liu L."/>
        </authorList>
    </citation>
    <scope>NUCLEOTIDE SEQUENCE [LARGE SCALE GENOMIC DNA]</scope>
    <source>
        <strain evidence="3 4">ZF39</strain>
    </source>
</reference>
<evidence type="ECO:0000313" key="3">
    <source>
        <dbReference type="EMBL" id="XAN06333.1"/>
    </source>
</evidence>
<sequence length="177" mass="19921">MIPDLRPGDPVTQHYRKFDGSPHWRFDTFFVGSDEFGIWIGGTAGALMEGPGLSVVSPVDWVGLIPRDEWFVATFNAAGSDAFAHTYIDLMSVPEWDGSMVRAIDLDLDVVRLHDGRIYLDDEDEFEEHRLEFGYPADLVTTVSSTAERLLDEVRSGAEPFGSVYAEWFARWVAMRA</sequence>
<gene>
    <name evidence="3" type="ORF">AADG42_03100</name>
</gene>
<dbReference type="InterPro" id="IPR050212">
    <property type="entry name" value="Ntdp-like"/>
</dbReference>
<organism evidence="3 4">
    <name type="scientific">Ammonicoccus fulvus</name>
    <dbReference type="NCBI Taxonomy" id="3138240"/>
    <lineage>
        <taxon>Bacteria</taxon>
        <taxon>Bacillati</taxon>
        <taxon>Actinomycetota</taxon>
        <taxon>Actinomycetes</taxon>
        <taxon>Propionibacteriales</taxon>
        <taxon>Propionibacteriaceae</taxon>
        <taxon>Ammonicoccus</taxon>
    </lineage>
</organism>
<keyword evidence="4" id="KW-1185">Reference proteome</keyword>
<dbReference type="Gene3D" id="2.40.380.10">
    <property type="entry name" value="FomD-like"/>
    <property type="match status" value="1"/>
</dbReference>
<dbReference type="RefSeq" id="WP_425307767.1">
    <property type="nucleotide sequence ID" value="NZ_CP154795.1"/>
</dbReference>
<evidence type="ECO:0000259" key="2">
    <source>
        <dbReference type="Pfam" id="PF04167"/>
    </source>
</evidence>
<accession>A0ABZ3FND5</accession>
<evidence type="ECO:0000313" key="4">
    <source>
        <dbReference type="Proteomes" id="UP001442841"/>
    </source>
</evidence>
<dbReference type="PANTHER" id="PTHR39159:SF1">
    <property type="entry name" value="UPF0374 PROTEIN YGAC"/>
    <property type="match status" value="1"/>
</dbReference>
<dbReference type="InterPro" id="IPR007295">
    <property type="entry name" value="DUF402"/>
</dbReference>
<dbReference type="Pfam" id="PF04167">
    <property type="entry name" value="DUF402"/>
    <property type="match status" value="1"/>
</dbReference>
<dbReference type="Proteomes" id="UP001442841">
    <property type="component" value="Chromosome"/>
</dbReference>
<proteinExistence type="predicted"/>